<protein>
    <submittedName>
        <fullName evidence="10">Cytochrome P450</fullName>
    </submittedName>
</protein>
<dbReference type="KEGG" id="chrb:DK843_03200"/>
<feature type="region of interest" description="Disordered" evidence="9">
    <location>
        <begin position="1"/>
        <end position="31"/>
    </location>
</feature>
<evidence type="ECO:0000256" key="4">
    <source>
        <dbReference type="ARBA" id="ARBA00023002"/>
    </source>
</evidence>
<evidence type="ECO:0000313" key="11">
    <source>
        <dbReference type="Proteomes" id="UP000252038"/>
    </source>
</evidence>
<evidence type="ECO:0000256" key="3">
    <source>
        <dbReference type="ARBA" id="ARBA00022723"/>
    </source>
</evidence>
<evidence type="ECO:0000256" key="9">
    <source>
        <dbReference type="SAM" id="MobiDB-lite"/>
    </source>
</evidence>
<keyword evidence="6 8" id="KW-0503">Monooxygenase</keyword>
<accession>A0A344UDQ8</accession>
<evidence type="ECO:0000256" key="6">
    <source>
        <dbReference type="ARBA" id="ARBA00023033"/>
    </source>
</evidence>
<keyword evidence="4 8" id="KW-0560">Oxidoreductase</keyword>
<dbReference type="InterPro" id="IPR050196">
    <property type="entry name" value="Cytochrome_P450_Monoox"/>
</dbReference>
<dbReference type="InterPro" id="IPR017972">
    <property type="entry name" value="Cyt_P450_CS"/>
</dbReference>
<keyword evidence="2 7" id="KW-0349">Heme</keyword>
<keyword evidence="3 7" id="KW-0479">Metal-binding</keyword>
<evidence type="ECO:0000256" key="2">
    <source>
        <dbReference type="ARBA" id="ARBA00022617"/>
    </source>
</evidence>
<feature type="binding site" description="axial binding residue" evidence="7">
    <location>
        <position position="416"/>
    </location>
    <ligand>
        <name>heme</name>
        <dbReference type="ChEBI" id="CHEBI:30413"/>
    </ligand>
    <ligandPart>
        <name>Fe</name>
        <dbReference type="ChEBI" id="CHEBI:18248"/>
    </ligandPart>
</feature>
<dbReference type="Gene3D" id="1.10.630.10">
    <property type="entry name" value="Cytochrome P450"/>
    <property type="match status" value="1"/>
</dbReference>
<evidence type="ECO:0000256" key="8">
    <source>
        <dbReference type="RuleBase" id="RU000461"/>
    </source>
</evidence>
<sequence length="469" mass="53483">MKTTSSSCPFRPGGQPASQPNPQAGAWPPGPKPGLMGWRLLSRMSRDLMGTLADWQREFGDLVHVRTWPEHQIIVCHPQWARELLVSQADALQRWERALFVYGRVHGHSVLIAEGEAWHQKRQALQPDFTRKSVQAFSPSIIDAGKQAFAKWPERDDAWPIERELTSLTMEVILRMMFSSGVGEEAQQAEDAVHTLMVASTDELWRPFSLPDWMPWQRKRRRARLVMGELIERHLQACLAVPPDAWPEDLLSRLLRLHLEQPEEWPLQAVRDECKTAFLAGHETIAASLGWWSWSMASHPDIQQRAREEAIAAWPGDEHGEMDLSALQFVSQTLLESMRLYPAVPLLMSRRAIKPVAIGDWTFPARTVFMVPMQLMQHDERWFPEPRRYRPERFAPEAGRPQQGSYLPFGGGPRVCLGQHLAMAEMTLVAAQLLRRFRLSIPAGAQPPRPVFHVSQRPDKPLALAIARL</sequence>
<dbReference type="SUPFAM" id="SSF48264">
    <property type="entry name" value="Cytochrome P450"/>
    <property type="match status" value="1"/>
</dbReference>
<dbReference type="Pfam" id="PF00067">
    <property type="entry name" value="p450"/>
    <property type="match status" value="1"/>
</dbReference>
<dbReference type="GO" id="GO:0004497">
    <property type="term" value="F:monooxygenase activity"/>
    <property type="evidence" value="ECO:0007669"/>
    <property type="project" value="UniProtKB-KW"/>
</dbReference>
<evidence type="ECO:0000256" key="1">
    <source>
        <dbReference type="ARBA" id="ARBA00010617"/>
    </source>
</evidence>
<comment type="similarity">
    <text evidence="1 8">Belongs to the cytochrome P450 family.</text>
</comment>
<dbReference type="InterPro" id="IPR001128">
    <property type="entry name" value="Cyt_P450"/>
</dbReference>
<proteinExistence type="inferred from homology"/>
<gene>
    <name evidence="10" type="ORF">DK843_03200</name>
</gene>
<comment type="cofactor">
    <cofactor evidence="7">
        <name>heme</name>
        <dbReference type="ChEBI" id="CHEBI:30413"/>
    </cofactor>
</comment>
<dbReference type="PROSITE" id="PS00086">
    <property type="entry name" value="CYTOCHROME_P450"/>
    <property type="match status" value="1"/>
</dbReference>
<keyword evidence="5 7" id="KW-0408">Iron</keyword>
<dbReference type="AlphaFoldDB" id="A0A344UDQ8"/>
<dbReference type="GO" id="GO:0005506">
    <property type="term" value="F:iron ion binding"/>
    <property type="evidence" value="ECO:0007669"/>
    <property type="project" value="InterPro"/>
</dbReference>
<dbReference type="PANTHER" id="PTHR24291:SF50">
    <property type="entry name" value="BIFUNCTIONAL ALBAFLAVENONE MONOOXYGENASE_TERPENE SYNTHASE"/>
    <property type="match status" value="1"/>
</dbReference>
<dbReference type="PRINTS" id="PR00463">
    <property type="entry name" value="EP450I"/>
</dbReference>
<dbReference type="InterPro" id="IPR036396">
    <property type="entry name" value="Cyt_P450_sf"/>
</dbReference>
<dbReference type="RefSeq" id="WP_114072521.1">
    <property type="nucleotide sequence ID" value="NZ_CP029554.1"/>
</dbReference>
<dbReference type="PANTHER" id="PTHR24291">
    <property type="entry name" value="CYTOCHROME P450 FAMILY 4"/>
    <property type="match status" value="1"/>
</dbReference>
<reference evidence="10 11" key="1">
    <citation type="submission" date="2018-05" db="EMBL/GenBank/DDBJ databases">
        <title>Genome sequencing, assembly and analysis of the novel insecticidal bacterium, Chromobacterium phragmitis.</title>
        <authorList>
            <person name="Sparks M.E."/>
            <person name="Blackburn M.B."/>
            <person name="Gundersen-Rindal D.E."/>
        </authorList>
    </citation>
    <scope>NUCLEOTIDE SEQUENCE [LARGE SCALE GENOMIC DNA]</scope>
    <source>
        <strain evidence="10">IIBBL 274-1</strain>
    </source>
</reference>
<dbReference type="GO" id="GO:0020037">
    <property type="term" value="F:heme binding"/>
    <property type="evidence" value="ECO:0007669"/>
    <property type="project" value="InterPro"/>
</dbReference>
<name>A0A344UDQ8_9NEIS</name>
<evidence type="ECO:0000256" key="5">
    <source>
        <dbReference type="ARBA" id="ARBA00023004"/>
    </source>
</evidence>
<evidence type="ECO:0000313" key="10">
    <source>
        <dbReference type="EMBL" id="AXE33406.1"/>
    </source>
</evidence>
<evidence type="ECO:0000256" key="7">
    <source>
        <dbReference type="PIRSR" id="PIRSR602401-1"/>
    </source>
</evidence>
<dbReference type="InterPro" id="IPR002401">
    <property type="entry name" value="Cyt_P450_E_grp-I"/>
</dbReference>
<organism evidence="10 11">
    <name type="scientific">Chromobacterium phragmitis</name>
    <dbReference type="NCBI Taxonomy" id="2202141"/>
    <lineage>
        <taxon>Bacteria</taxon>
        <taxon>Pseudomonadati</taxon>
        <taxon>Pseudomonadota</taxon>
        <taxon>Betaproteobacteria</taxon>
        <taxon>Neisseriales</taxon>
        <taxon>Chromobacteriaceae</taxon>
        <taxon>Chromobacterium</taxon>
    </lineage>
</organism>
<dbReference type="PRINTS" id="PR00385">
    <property type="entry name" value="P450"/>
</dbReference>
<dbReference type="GO" id="GO:0016705">
    <property type="term" value="F:oxidoreductase activity, acting on paired donors, with incorporation or reduction of molecular oxygen"/>
    <property type="evidence" value="ECO:0007669"/>
    <property type="project" value="InterPro"/>
</dbReference>
<dbReference type="Proteomes" id="UP000252038">
    <property type="component" value="Chromosome"/>
</dbReference>
<dbReference type="EMBL" id="CP029554">
    <property type="protein sequence ID" value="AXE33406.1"/>
    <property type="molecule type" value="Genomic_DNA"/>
</dbReference>